<dbReference type="STRING" id="1618589.UX25_C0008G0019"/>
<dbReference type="InterPro" id="IPR003587">
    <property type="entry name" value="Hint_dom_N"/>
</dbReference>
<dbReference type="PROSITE" id="PS50819">
    <property type="entry name" value="INTEIN_ENDONUCLEASE"/>
    <property type="match status" value="1"/>
</dbReference>
<keyword evidence="2" id="KW-0651">Protein splicing</keyword>
<dbReference type="InterPro" id="IPR006141">
    <property type="entry name" value="Intein_N"/>
</dbReference>
<dbReference type="Pfam" id="PF14528">
    <property type="entry name" value="LAGLIDADG_3"/>
    <property type="match status" value="2"/>
</dbReference>
<dbReference type="PRINTS" id="PR00379">
    <property type="entry name" value="INTEIN"/>
</dbReference>
<dbReference type="Proteomes" id="UP000034922">
    <property type="component" value="Unassembled WGS sequence"/>
</dbReference>
<name>A0A0G1QIB9_9BACT</name>
<accession>A0A0G1QIB9</accession>
<comment type="caution">
    <text evidence="4">The sequence shown here is derived from an EMBL/GenBank/DDBJ whole genome shotgun (WGS) entry which is preliminary data.</text>
</comment>
<dbReference type="PROSITE" id="PS50817">
    <property type="entry name" value="INTEIN_N_TER"/>
    <property type="match status" value="1"/>
</dbReference>
<proteinExistence type="predicted"/>
<dbReference type="SUPFAM" id="SSF51294">
    <property type="entry name" value="Hedgehog/intein (Hint) domain"/>
    <property type="match status" value="1"/>
</dbReference>
<dbReference type="PANTHER" id="PTHR40084:SF1">
    <property type="entry name" value="PHOSPHOTRANSFERASE"/>
    <property type="match status" value="1"/>
</dbReference>
<dbReference type="InterPro" id="IPR004860">
    <property type="entry name" value="LAGLIDADG_dom"/>
</dbReference>
<evidence type="ECO:0000313" key="4">
    <source>
        <dbReference type="EMBL" id="KKU17518.1"/>
    </source>
</evidence>
<dbReference type="GO" id="GO:0016539">
    <property type="term" value="P:intein-mediated protein splicing"/>
    <property type="evidence" value="ECO:0007669"/>
    <property type="project" value="InterPro"/>
</dbReference>
<organism evidence="4 5">
    <name type="scientific">Candidatus Woesebacteria bacterium GW2011_GWC2_45_9</name>
    <dbReference type="NCBI Taxonomy" id="1618589"/>
    <lineage>
        <taxon>Bacteria</taxon>
        <taxon>Candidatus Woeseibacteriota</taxon>
    </lineage>
</organism>
<dbReference type="EMBL" id="LCLM01000008">
    <property type="protein sequence ID" value="KKU17518.1"/>
    <property type="molecule type" value="Genomic_DNA"/>
</dbReference>
<dbReference type="InterPro" id="IPR036844">
    <property type="entry name" value="Hint_dom_sf"/>
</dbReference>
<dbReference type="AlphaFoldDB" id="A0A0G1QIB9"/>
<evidence type="ECO:0000259" key="3">
    <source>
        <dbReference type="PROSITE" id="PS50819"/>
    </source>
</evidence>
<dbReference type="InterPro" id="IPR004042">
    <property type="entry name" value="Intein_endonuc_central"/>
</dbReference>
<reference evidence="4 5" key="1">
    <citation type="journal article" date="2015" name="Nature">
        <title>rRNA introns, odd ribosomes, and small enigmatic genomes across a large radiation of phyla.</title>
        <authorList>
            <person name="Brown C.T."/>
            <person name="Hug L.A."/>
            <person name="Thomas B.C."/>
            <person name="Sharon I."/>
            <person name="Castelle C.J."/>
            <person name="Singh A."/>
            <person name="Wilkins M.J."/>
            <person name="Williams K.H."/>
            <person name="Banfield J.F."/>
        </authorList>
    </citation>
    <scope>NUCLEOTIDE SEQUENCE [LARGE SCALE GENOMIC DNA]</scope>
</reference>
<sequence>MRVLADLQLHSRFSRAVSPQMVVPVISSWAAKKGIGLVATGDWTHPLWLRELEVNLEEAGEGVYKAKDAPEGSPLFLLSTEVSSIYSQGGKVRKIHTLIFAPNFEVAGKINSELSLRGANLLSDGRPIVGLSAKAVAEIALGVEPKCLIIPAHAWTPHFSIFGSVSGFDSIAECFQELSPEIYAIETGLSCYDRKTEVLTEAGWKKVSEVKYKDKICTLNIDTDEIEFQKPRRIFAYNYKGKMYKLRTKRVNLFVTPNHKLLVSHCDFRKPPEFRLKEARSLFKKSKRFKKNGLWNAKNERYFVLPAVRIKHGSRFYSGFRKKKGRRFSMKSWLKFFGFWIAEGWTTKGGDGDYNVCISNNDKRLLSEMSQILESFGYNVLQRNNVIRIRDYQLYFYLKQFGKAADKFVPQEIKSLSKELLEIFFEYYIKGDGHVYGRTSRGLSATTISVRLRDDLQEIALKIGISAYYKLGYKKGTSFHGPLYKDRIYKQSADSWIVYFIRKNIHTTSPSTIKKYNYTESWVDFEGKVFCVSVPNQVIYVRRNGIPVWCGNSDPAMNWRIEDLKERRIVSFSDAHSPPKLGREATVFEVSEVSFPAIRRAITGEGPDKIAYTIEFYPEEGKYHYTGHRNCNVVYSPNQTRKLGTVCPVCGRPLTVGVMSRVEALAKADIETKSEKDEFGVRWIYDKEKERPPYVMVVPLLEILSEAMGAGVGTQTVLSVYEQLTSSLGSEFKVLLESHLADIERVAGAKVAEAVAKVRSGDISIEPGYDGVFGKVKIWKEEEGAEDEIEQETLF</sequence>
<evidence type="ECO:0000313" key="5">
    <source>
        <dbReference type="Proteomes" id="UP000034922"/>
    </source>
</evidence>
<dbReference type="InterPro" id="IPR006142">
    <property type="entry name" value="INTEIN"/>
</dbReference>
<dbReference type="GO" id="GO:0004519">
    <property type="term" value="F:endonuclease activity"/>
    <property type="evidence" value="ECO:0007669"/>
    <property type="project" value="InterPro"/>
</dbReference>
<dbReference type="CDD" id="cd19067">
    <property type="entry name" value="PfuEndoQ-like"/>
    <property type="match status" value="2"/>
</dbReference>
<dbReference type="Gene3D" id="3.10.28.10">
    <property type="entry name" value="Homing endonucleases"/>
    <property type="match status" value="1"/>
</dbReference>
<dbReference type="InterPro" id="IPR027434">
    <property type="entry name" value="Homing_endonucl"/>
</dbReference>
<dbReference type="SMART" id="SM00306">
    <property type="entry name" value="HintN"/>
    <property type="match status" value="1"/>
</dbReference>
<gene>
    <name evidence="4" type="ORF">UX25_C0008G0019</name>
</gene>
<feature type="domain" description="DOD-type homing endonuclease" evidence="3">
    <location>
        <begin position="336"/>
        <end position="465"/>
    </location>
</feature>
<evidence type="ECO:0000256" key="2">
    <source>
        <dbReference type="ARBA" id="ARBA00023000"/>
    </source>
</evidence>
<dbReference type="PANTHER" id="PTHR40084">
    <property type="entry name" value="PHOSPHOHYDROLASE, PHP FAMILY"/>
    <property type="match status" value="1"/>
</dbReference>
<evidence type="ECO:0000256" key="1">
    <source>
        <dbReference type="ARBA" id="ARBA00022813"/>
    </source>
</evidence>
<dbReference type="SUPFAM" id="SSF55608">
    <property type="entry name" value="Homing endonucleases"/>
    <property type="match status" value="1"/>
</dbReference>
<keyword evidence="1" id="KW-0068">Autocatalytic cleavage</keyword>
<protein>
    <submittedName>
        <fullName evidence="4">Anaerobic ribonucleoside-triphosphate reductase</fullName>
    </submittedName>
</protein>
<dbReference type="NCBIfam" id="TIGR01445">
    <property type="entry name" value="intein_Nterm"/>
    <property type="match status" value="1"/>
</dbReference>
<dbReference type="Gene3D" id="2.170.16.10">
    <property type="entry name" value="Hedgehog/Intein (Hint) domain"/>
    <property type="match status" value="1"/>
</dbReference>